<dbReference type="InterPro" id="IPR021842">
    <property type="entry name" value="DUF3435"/>
</dbReference>
<proteinExistence type="predicted"/>
<keyword evidence="2" id="KW-1185">Reference proteome</keyword>
<dbReference type="VEuPathDB" id="FungiDB:ACJ73_08726"/>
<dbReference type="AlphaFoldDB" id="A0A1J9PPD9"/>
<evidence type="ECO:0000313" key="2">
    <source>
        <dbReference type="Proteomes" id="UP000242791"/>
    </source>
</evidence>
<name>A0A1J9PPD9_9EURO</name>
<evidence type="ECO:0000313" key="1">
    <source>
        <dbReference type="EMBL" id="OJD18344.1"/>
    </source>
</evidence>
<gene>
    <name evidence="1" type="ORF">ACJ73_08726</name>
</gene>
<protein>
    <submittedName>
        <fullName evidence="1">Uncharacterized protein</fullName>
    </submittedName>
</protein>
<accession>A0A1J9PPD9</accession>
<sequence length="204" mass="23639">MLFHIQAFKSLSIKRPEYLYSLRVLNKLNQQELPLRDDLADQFVLMQRRRILTRAVTDVSDSLQNLMLQHTMSRSIDPCRPWKLPLEQSRSVPAKHPEDLSEKCRDSTASWLRGRMGQKYRRKGEKDERWEKNTGAGLRSMRGEMRGKWFATKQGKPPTWLSASPGCPLLVPKAKEALGRRTDGRGHITVYRAGLLFQPYEFAT</sequence>
<reference evidence="1 2" key="1">
    <citation type="submission" date="2015-08" db="EMBL/GenBank/DDBJ databases">
        <title>Emmonsia species relationships and genome sequence.</title>
        <authorList>
            <person name="Cuomo C.A."/>
            <person name="Schwartz I.S."/>
            <person name="Kenyon C."/>
            <person name="De Hoog G.S."/>
            <person name="Govender N.P."/>
            <person name="Botha A."/>
            <person name="Moreno L."/>
            <person name="De Vries M."/>
            <person name="Munoz J.F."/>
            <person name="Stielow J.B."/>
        </authorList>
    </citation>
    <scope>NUCLEOTIDE SEQUENCE [LARGE SCALE GENOMIC DNA]</scope>
    <source>
        <strain evidence="1 2">EI222</strain>
    </source>
</reference>
<dbReference type="Proteomes" id="UP000242791">
    <property type="component" value="Unassembled WGS sequence"/>
</dbReference>
<organism evidence="1 2">
    <name type="scientific">Blastomyces percursus</name>
    <dbReference type="NCBI Taxonomy" id="1658174"/>
    <lineage>
        <taxon>Eukaryota</taxon>
        <taxon>Fungi</taxon>
        <taxon>Dikarya</taxon>
        <taxon>Ascomycota</taxon>
        <taxon>Pezizomycotina</taxon>
        <taxon>Eurotiomycetes</taxon>
        <taxon>Eurotiomycetidae</taxon>
        <taxon>Onygenales</taxon>
        <taxon>Ajellomycetaceae</taxon>
        <taxon>Blastomyces</taxon>
    </lineage>
</organism>
<dbReference type="STRING" id="1658174.A0A1J9PPD9"/>
<dbReference type="EMBL" id="LGTZ01002160">
    <property type="protein sequence ID" value="OJD18344.1"/>
    <property type="molecule type" value="Genomic_DNA"/>
</dbReference>
<comment type="caution">
    <text evidence="1">The sequence shown here is derived from an EMBL/GenBank/DDBJ whole genome shotgun (WGS) entry which is preliminary data.</text>
</comment>
<dbReference type="Pfam" id="PF11917">
    <property type="entry name" value="DUF3435"/>
    <property type="match status" value="1"/>
</dbReference>